<evidence type="ECO:0000313" key="2">
    <source>
        <dbReference type="Proteomes" id="UP000521943"/>
    </source>
</evidence>
<comment type="caution">
    <text evidence="1">The sequence shown here is derived from an EMBL/GenBank/DDBJ whole genome shotgun (WGS) entry which is preliminary data.</text>
</comment>
<reference evidence="1 2" key="1">
    <citation type="submission" date="2020-07" db="EMBL/GenBank/DDBJ databases">
        <title>Comparative genomics of pyrophilous fungi reveals a link between fire events and developmental genes.</title>
        <authorList>
            <consortium name="DOE Joint Genome Institute"/>
            <person name="Steindorff A.S."/>
            <person name="Carver A."/>
            <person name="Calhoun S."/>
            <person name="Stillman K."/>
            <person name="Liu H."/>
            <person name="Lipzen A."/>
            <person name="Pangilinan J."/>
            <person name="Labutti K."/>
            <person name="Bruns T.D."/>
            <person name="Grigoriev I.V."/>
        </authorList>
    </citation>
    <scope>NUCLEOTIDE SEQUENCE [LARGE SCALE GENOMIC DNA]</scope>
    <source>
        <strain evidence="1 2">CBS 144469</strain>
    </source>
</reference>
<evidence type="ECO:0008006" key="3">
    <source>
        <dbReference type="Google" id="ProtNLM"/>
    </source>
</evidence>
<dbReference type="AlphaFoldDB" id="A0A8H6MF10"/>
<dbReference type="EMBL" id="JACGCI010000006">
    <property type="protein sequence ID" value="KAF6763414.1"/>
    <property type="molecule type" value="Genomic_DNA"/>
</dbReference>
<keyword evidence="2" id="KW-1185">Reference proteome</keyword>
<dbReference type="InterPro" id="IPR032675">
    <property type="entry name" value="LRR_dom_sf"/>
</dbReference>
<dbReference type="Gene3D" id="3.80.10.10">
    <property type="entry name" value="Ribonuclease Inhibitor"/>
    <property type="match status" value="1"/>
</dbReference>
<gene>
    <name evidence="1" type="ORF">DFP72DRAFT_1141279</name>
</gene>
<sequence>MLPGPPSLIDSERFPWELLEEIFFIAVNLIYCNATLQSLNLVSRKWRGIFLSSPRLWGNLAFIRFDHIGDKKERLSHILKRLSCQLQRAGNSPLSFDFNAWSHMESDIDEVDDFSRKILALLCKYSRQWKVVKLFLNTRGIPNLAPIRNNLPLLQRLAIGFYGPGPTAPDSAVDYFVNAPSLSHLSSQEPSLKDLFLFPWAQLAAYRNPNADTHFAFANSPNLESLECALTHHRRPQHTFLSESLTRLKLTEQYGSLQVHLPGLVLPKLSYLAISMDEPTVSLFESLDAFLATSKCPLHTLILKTCREVWSKVDGCLAALLLRTPELRVLKLGGQIPHIDLACLARTEGDEYELPFPLVPHLQDLRFKNLPHWREESDADGYAGAINAVATRREEMHRVGLAHQRLDVQVSAIANVPWREDEFRRRLEGHPGVDAPEMKQVMRWTHVLSFEYWGRDLDSEYYKAFRALIAVLREMESYDIEGSDLRLLHSSEILVQLKEFADPGEWPFVSRTLEPLDWLLKINARFTALYDKWEVILIRDARTKRSWMDIVAKLRYVHQDSGQCQGLHNRL</sequence>
<proteinExistence type="predicted"/>
<name>A0A8H6MF10_9AGAR</name>
<evidence type="ECO:0000313" key="1">
    <source>
        <dbReference type="EMBL" id="KAF6763414.1"/>
    </source>
</evidence>
<protein>
    <recommendedName>
        <fullName evidence="3">F-box domain-containing protein</fullName>
    </recommendedName>
</protein>
<dbReference type="OrthoDB" id="2830611at2759"/>
<dbReference type="Proteomes" id="UP000521943">
    <property type="component" value="Unassembled WGS sequence"/>
</dbReference>
<accession>A0A8H6MF10</accession>
<organism evidence="1 2">
    <name type="scientific">Ephemerocybe angulata</name>
    <dbReference type="NCBI Taxonomy" id="980116"/>
    <lineage>
        <taxon>Eukaryota</taxon>
        <taxon>Fungi</taxon>
        <taxon>Dikarya</taxon>
        <taxon>Basidiomycota</taxon>
        <taxon>Agaricomycotina</taxon>
        <taxon>Agaricomycetes</taxon>
        <taxon>Agaricomycetidae</taxon>
        <taxon>Agaricales</taxon>
        <taxon>Agaricineae</taxon>
        <taxon>Psathyrellaceae</taxon>
        <taxon>Ephemerocybe</taxon>
    </lineage>
</organism>